<evidence type="ECO:0000256" key="4">
    <source>
        <dbReference type="ARBA" id="ARBA00022989"/>
    </source>
</evidence>
<dbReference type="EMBL" id="CYKH01000770">
    <property type="protein sequence ID" value="CUG36550.1"/>
    <property type="molecule type" value="Genomic_DNA"/>
</dbReference>
<dbReference type="InterPro" id="IPR007881">
    <property type="entry name" value="UNC-50"/>
</dbReference>
<comment type="similarity">
    <text evidence="2">Belongs to the unc-50 family.</text>
</comment>
<dbReference type="OrthoDB" id="10027013at2759"/>
<keyword evidence="3 6" id="KW-0812">Transmembrane</keyword>
<dbReference type="GO" id="GO:0000139">
    <property type="term" value="C:Golgi membrane"/>
    <property type="evidence" value="ECO:0007669"/>
    <property type="project" value="TreeGrafter"/>
</dbReference>
<organism evidence="7 8">
    <name type="scientific">Bodo saltans</name>
    <name type="common">Flagellated protozoan</name>
    <dbReference type="NCBI Taxonomy" id="75058"/>
    <lineage>
        <taxon>Eukaryota</taxon>
        <taxon>Discoba</taxon>
        <taxon>Euglenozoa</taxon>
        <taxon>Kinetoplastea</taxon>
        <taxon>Metakinetoplastina</taxon>
        <taxon>Eubodonida</taxon>
        <taxon>Bodonidae</taxon>
        <taxon>Bodo</taxon>
    </lineage>
</organism>
<dbReference type="PANTHER" id="PTHR12841">
    <property type="entry name" value="PROTEIN UNC-50 HOMOLOG"/>
    <property type="match status" value="1"/>
</dbReference>
<proteinExistence type="inferred from homology"/>
<evidence type="ECO:0000256" key="2">
    <source>
        <dbReference type="ARBA" id="ARBA00006293"/>
    </source>
</evidence>
<evidence type="ECO:0000256" key="3">
    <source>
        <dbReference type="ARBA" id="ARBA00022692"/>
    </source>
</evidence>
<evidence type="ECO:0000313" key="7">
    <source>
        <dbReference type="EMBL" id="CUG36550.1"/>
    </source>
</evidence>
<feature type="transmembrane region" description="Helical" evidence="6">
    <location>
        <begin position="151"/>
        <end position="171"/>
    </location>
</feature>
<feature type="transmembrane region" description="Helical" evidence="6">
    <location>
        <begin position="111"/>
        <end position="130"/>
    </location>
</feature>
<feature type="transmembrane region" description="Helical" evidence="6">
    <location>
        <begin position="183"/>
        <end position="205"/>
    </location>
</feature>
<dbReference type="Pfam" id="PF05216">
    <property type="entry name" value="UNC-50"/>
    <property type="match status" value="1"/>
</dbReference>
<evidence type="ECO:0000256" key="5">
    <source>
        <dbReference type="ARBA" id="ARBA00023136"/>
    </source>
</evidence>
<evidence type="ECO:0000256" key="1">
    <source>
        <dbReference type="ARBA" id="ARBA00004141"/>
    </source>
</evidence>
<reference evidence="8" key="1">
    <citation type="submission" date="2015-09" db="EMBL/GenBank/DDBJ databases">
        <authorList>
            <consortium name="Pathogen Informatics"/>
        </authorList>
    </citation>
    <scope>NUCLEOTIDE SEQUENCE [LARGE SCALE GENOMIC DNA]</scope>
    <source>
        <strain evidence="8">Lake Konstanz</strain>
    </source>
</reference>
<feature type="transmembrane region" description="Helical" evidence="6">
    <location>
        <begin position="217"/>
        <end position="243"/>
    </location>
</feature>
<accession>A0A0S4J1Y7</accession>
<dbReference type="Proteomes" id="UP000051952">
    <property type="component" value="Unassembled WGS sequence"/>
</dbReference>
<dbReference type="AlphaFoldDB" id="A0A0S4J1Y7"/>
<feature type="transmembrane region" description="Helical" evidence="6">
    <location>
        <begin position="71"/>
        <end position="91"/>
    </location>
</feature>
<evidence type="ECO:0000256" key="6">
    <source>
        <dbReference type="SAM" id="Phobius"/>
    </source>
</evidence>
<name>A0A0S4J1Y7_BODSA</name>
<dbReference type="OMA" id="YRNFMYR"/>
<dbReference type="PANTHER" id="PTHR12841:SF6">
    <property type="entry name" value="PROTEIN UNC-50 HOMOLOG"/>
    <property type="match status" value="1"/>
</dbReference>
<comment type="subcellular location">
    <subcellularLocation>
        <location evidence="1">Membrane</location>
        <topology evidence="1">Multi-pass membrane protein</topology>
    </subcellularLocation>
</comment>
<sequence length="251" mass="28383">MLPGGFATSSGGGRWGAGKLPEFAQRALRHDQMEFDAALSQIWALLTNPQYVSKISKARKMTKNHYHRDDPAFLVLQLVFLAVVTTAYGIATASRPAHILYEVLYQAGINYLTLGALFSTAAWMFANRFLMASGHLHEVRKDMEWQHSFDVHCNSYVVYFTWTQVVPFILLPVLLHDGFVPQVIANVLYCIGVCAYCYTTFHGYLELPTLVRQHTFLYPAIVFTGVVILMTLTTNINLVHYAIHTTWPSYV</sequence>
<gene>
    <name evidence="7" type="ORF">BSAL_05155</name>
</gene>
<protein>
    <submittedName>
        <fullName evidence="7">Unc-50 related protein, putative</fullName>
    </submittedName>
</protein>
<keyword evidence="4 6" id="KW-1133">Transmembrane helix</keyword>
<dbReference type="VEuPathDB" id="TriTrypDB:BSAL_05155"/>
<keyword evidence="8" id="KW-1185">Reference proteome</keyword>
<keyword evidence="5 6" id="KW-0472">Membrane</keyword>
<evidence type="ECO:0000313" key="8">
    <source>
        <dbReference type="Proteomes" id="UP000051952"/>
    </source>
</evidence>